<evidence type="ECO:0000256" key="11">
    <source>
        <dbReference type="ARBA" id="ARBA00023125"/>
    </source>
</evidence>
<evidence type="ECO:0000256" key="15">
    <source>
        <dbReference type="PROSITE-ProRule" id="PRU00042"/>
    </source>
</evidence>
<feature type="domain" description="C2H2-type" evidence="17">
    <location>
        <begin position="199"/>
        <end position="221"/>
    </location>
</feature>
<dbReference type="InterPro" id="IPR013087">
    <property type="entry name" value="Znf_C2H2_type"/>
</dbReference>
<evidence type="ECO:0000256" key="6">
    <source>
        <dbReference type="ARBA" id="ARBA00022737"/>
    </source>
</evidence>
<organism evidence="18 19">
    <name type="scientific">Trichuris trichiura</name>
    <name type="common">Whipworm</name>
    <name type="synonym">Trichocephalus trichiurus</name>
    <dbReference type="NCBI Taxonomy" id="36087"/>
    <lineage>
        <taxon>Eukaryota</taxon>
        <taxon>Metazoa</taxon>
        <taxon>Ecdysozoa</taxon>
        <taxon>Nematoda</taxon>
        <taxon>Enoplea</taxon>
        <taxon>Dorylaimia</taxon>
        <taxon>Trichinellida</taxon>
        <taxon>Trichuridae</taxon>
        <taxon>Trichuris</taxon>
    </lineage>
</organism>
<evidence type="ECO:0000256" key="7">
    <source>
        <dbReference type="ARBA" id="ARBA00022771"/>
    </source>
</evidence>
<evidence type="ECO:0000256" key="1">
    <source>
        <dbReference type="ARBA" id="ARBA00004123"/>
    </source>
</evidence>
<keyword evidence="9" id="KW-0805">Transcription regulation</keyword>
<reference evidence="18" key="1">
    <citation type="submission" date="2014-01" db="EMBL/GenBank/DDBJ databases">
        <authorList>
            <person name="Aslett M."/>
        </authorList>
    </citation>
    <scope>NUCLEOTIDE SEQUENCE</scope>
</reference>
<dbReference type="GO" id="GO:0000978">
    <property type="term" value="F:RNA polymerase II cis-regulatory region sequence-specific DNA binding"/>
    <property type="evidence" value="ECO:0007669"/>
    <property type="project" value="TreeGrafter"/>
</dbReference>
<dbReference type="PROSITE" id="PS00028">
    <property type="entry name" value="ZINC_FINGER_C2H2_1"/>
    <property type="match status" value="3"/>
</dbReference>
<proteinExistence type="inferred from homology"/>
<dbReference type="Proteomes" id="UP000030665">
    <property type="component" value="Unassembled WGS sequence"/>
</dbReference>
<comment type="similarity">
    <text evidence="3">Belongs to the EGR C2H2-type zinc-finger protein family.</text>
</comment>
<dbReference type="GO" id="GO:0005634">
    <property type="term" value="C:nucleus"/>
    <property type="evidence" value="ECO:0007669"/>
    <property type="project" value="UniProtKB-SubCell"/>
</dbReference>
<keyword evidence="13" id="KW-0804">Transcription</keyword>
<dbReference type="EMBL" id="HG805869">
    <property type="protein sequence ID" value="CDW53830.1"/>
    <property type="molecule type" value="Genomic_DNA"/>
</dbReference>
<feature type="domain" description="C2H2-type" evidence="17">
    <location>
        <begin position="171"/>
        <end position="198"/>
    </location>
</feature>
<dbReference type="InterPro" id="IPR036236">
    <property type="entry name" value="Znf_C2H2_sf"/>
</dbReference>
<dbReference type="GO" id="GO:0005737">
    <property type="term" value="C:cytoplasm"/>
    <property type="evidence" value="ECO:0007669"/>
    <property type="project" value="UniProtKB-SubCell"/>
</dbReference>
<evidence type="ECO:0000256" key="8">
    <source>
        <dbReference type="ARBA" id="ARBA00022833"/>
    </source>
</evidence>
<dbReference type="GO" id="GO:0048511">
    <property type="term" value="P:rhythmic process"/>
    <property type="evidence" value="ECO:0007669"/>
    <property type="project" value="UniProtKB-KW"/>
</dbReference>
<name>A0A077Z569_TRITR</name>
<evidence type="ECO:0000256" key="10">
    <source>
        <dbReference type="ARBA" id="ARBA00023108"/>
    </source>
</evidence>
<keyword evidence="8" id="KW-0862">Zinc</keyword>
<evidence type="ECO:0000256" key="3">
    <source>
        <dbReference type="ARBA" id="ARBA00005682"/>
    </source>
</evidence>
<dbReference type="PANTHER" id="PTHR23235:SF42">
    <property type="entry name" value="EARLY GROWTH RESPONSE PROTEIN 1"/>
    <property type="match status" value="1"/>
</dbReference>
<keyword evidence="14" id="KW-0539">Nucleus</keyword>
<reference evidence="18" key="2">
    <citation type="submission" date="2014-03" db="EMBL/GenBank/DDBJ databases">
        <title>The whipworm genome and dual-species transcriptomics of an intimate host-pathogen interaction.</title>
        <authorList>
            <person name="Foth B.J."/>
            <person name="Tsai I.J."/>
            <person name="Reid A.J."/>
            <person name="Bancroft A.J."/>
            <person name="Nichol S."/>
            <person name="Tracey A."/>
            <person name="Holroyd N."/>
            <person name="Cotton J.A."/>
            <person name="Stanley E.J."/>
            <person name="Zarowiecki M."/>
            <person name="Liu J.Z."/>
            <person name="Huckvale T."/>
            <person name="Cooper P.J."/>
            <person name="Grencis R.K."/>
            <person name="Berriman M."/>
        </authorList>
    </citation>
    <scope>NUCLEOTIDE SEQUENCE [LARGE SCALE GENOMIC DNA]</scope>
</reference>
<evidence type="ECO:0000256" key="2">
    <source>
        <dbReference type="ARBA" id="ARBA00004496"/>
    </source>
</evidence>
<accession>A0A077Z569</accession>
<keyword evidence="12" id="KW-0010">Activator</keyword>
<keyword evidence="7 15" id="KW-0863">Zinc-finger</keyword>
<protein>
    <submittedName>
        <fullName evidence="18">Zf-H2C2 2 domain containing protein</fullName>
    </submittedName>
</protein>
<evidence type="ECO:0000256" key="13">
    <source>
        <dbReference type="ARBA" id="ARBA00023163"/>
    </source>
</evidence>
<dbReference type="STRING" id="36087.A0A077Z569"/>
<keyword evidence="6" id="KW-0677">Repeat</keyword>
<dbReference type="SUPFAM" id="SSF57667">
    <property type="entry name" value="beta-beta-alpha zinc fingers"/>
    <property type="match status" value="2"/>
</dbReference>
<evidence type="ECO:0000256" key="4">
    <source>
        <dbReference type="ARBA" id="ARBA00022490"/>
    </source>
</evidence>
<keyword evidence="10" id="KW-0090">Biological rhythms</keyword>
<dbReference type="Pfam" id="PF00096">
    <property type="entry name" value="zf-C2H2"/>
    <property type="match status" value="3"/>
</dbReference>
<dbReference type="FunFam" id="3.30.160.60:FF:000092">
    <property type="entry name" value="Early growth response protein 3"/>
    <property type="match status" value="1"/>
</dbReference>
<gene>
    <name evidence="18" type="ORF">TTRE_0000209701</name>
</gene>
<keyword evidence="11" id="KW-0238">DNA-binding</keyword>
<evidence type="ECO:0000256" key="14">
    <source>
        <dbReference type="ARBA" id="ARBA00023242"/>
    </source>
</evidence>
<evidence type="ECO:0000256" key="5">
    <source>
        <dbReference type="ARBA" id="ARBA00022723"/>
    </source>
</evidence>
<dbReference type="Gene3D" id="3.30.160.60">
    <property type="entry name" value="Classic Zinc Finger"/>
    <property type="match status" value="3"/>
</dbReference>
<comment type="subcellular location">
    <subcellularLocation>
        <location evidence="2">Cytoplasm</location>
    </subcellularLocation>
    <subcellularLocation>
        <location evidence="1">Nucleus</location>
    </subcellularLocation>
</comment>
<dbReference type="OrthoDB" id="10018191at2759"/>
<dbReference type="PANTHER" id="PTHR23235">
    <property type="entry name" value="KRUEPPEL-LIKE TRANSCRIPTION FACTOR"/>
    <property type="match status" value="1"/>
</dbReference>
<keyword evidence="4" id="KW-0963">Cytoplasm</keyword>
<dbReference type="GO" id="GO:0008270">
    <property type="term" value="F:zinc ion binding"/>
    <property type="evidence" value="ECO:0007669"/>
    <property type="project" value="UniProtKB-KW"/>
</dbReference>
<evidence type="ECO:0000313" key="19">
    <source>
        <dbReference type="Proteomes" id="UP000030665"/>
    </source>
</evidence>
<evidence type="ECO:0000256" key="16">
    <source>
        <dbReference type="SAM" id="MobiDB-lite"/>
    </source>
</evidence>
<evidence type="ECO:0000259" key="17">
    <source>
        <dbReference type="PROSITE" id="PS50157"/>
    </source>
</evidence>
<evidence type="ECO:0000256" key="9">
    <source>
        <dbReference type="ARBA" id="ARBA00023015"/>
    </source>
</evidence>
<dbReference type="SMART" id="SM00355">
    <property type="entry name" value="ZnF_C2H2"/>
    <property type="match status" value="3"/>
</dbReference>
<evidence type="ECO:0000313" key="18">
    <source>
        <dbReference type="EMBL" id="CDW53830.1"/>
    </source>
</evidence>
<dbReference type="GO" id="GO:0000981">
    <property type="term" value="F:DNA-binding transcription factor activity, RNA polymerase II-specific"/>
    <property type="evidence" value="ECO:0007669"/>
    <property type="project" value="TreeGrafter"/>
</dbReference>
<dbReference type="PROSITE" id="PS50157">
    <property type="entry name" value="ZINC_FINGER_C2H2_2"/>
    <property type="match status" value="3"/>
</dbReference>
<keyword evidence="19" id="KW-1185">Reference proteome</keyword>
<dbReference type="AlphaFoldDB" id="A0A077Z569"/>
<sequence length="308" mass="34120">MTASTHQHSIDSSSFPGEHYLAGARKQIAHPELSFHASINPTMPCSVQSIAMRHVQPSNSLTRGSMVYQTSAPSALTVATCSTPEDRNACSSNESVLSTKQFSLDNSGESSASFRSRLLASNKTQKYANKTCKVPLHERPYKCPMANCDRRFSRSDELTRHIRIHTGQKPFQCRICLRSFSRSDHLTTHIRTHTGEKPFVCEVCGRRFARSDERKRHGKVHLNFSGGAGRLDNQQQVNNTDDDLLIEIPKNLNANLKMSPGDYSTANTSINTATQSKESENRNFLVKRKVSGSKALPGLKSKQVPSSA</sequence>
<keyword evidence="5" id="KW-0479">Metal-binding</keyword>
<evidence type="ECO:0000256" key="12">
    <source>
        <dbReference type="ARBA" id="ARBA00023159"/>
    </source>
</evidence>
<feature type="region of interest" description="Disordered" evidence="16">
    <location>
        <begin position="273"/>
        <end position="308"/>
    </location>
</feature>
<feature type="domain" description="C2H2-type" evidence="17">
    <location>
        <begin position="141"/>
        <end position="170"/>
    </location>
</feature>